<keyword evidence="6" id="KW-0812">Transmembrane</keyword>
<keyword evidence="3" id="KW-0677">Repeat</keyword>
<feature type="disulfide bond" evidence="5">
    <location>
        <begin position="260"/>
        <end position="269"/>
    </location>
</feature>
<dbReference type="PROSITE" id="PS01186">
    <property type="entry name" value="EGF_2"/>
    <property type="match status" value="1"/>
</dbReference>
<dbReference type="EMBL" id="KL363197">
    <property type="protein sequence ID" value="KFD55889.1"/>
    <property type="molecule type" value="Genomic_DNA"/>
</dbReference>
<dbReference type="SMART" id="SM00181">
    <property type="entry name" value="EGF"/>
    <property type="match status" value="2"/>
</dbReference>
<keyword evidence="1 5" id="KW-0245">EGF-like domain</keyword>
<dbReference type="PROSITE" id="PS00010">
    <property type="entry name" value="ASX_HYDROXYL"/>
    <property type="match status" value="1"/>
</dbReference>
<reference evidence="9 10" key="1">
    <citation type="journal article" date="2014" name="Nat. Genet.">
        <title>Genome and transcriptome of the porcine whipworm Trichuris suis.</title>
        <authorList>
            <person name="Jex A.R."/>
            <person name="Nejsum P."/>
            <person name="Schwarz E.M."/>
            <person name="Hu L."/>
            <person name="Young N.D."/>
            <person name="Hall R.S."/>
            <person name="Korhonen P.K."/>
            <person name="Liao S."/>
            <person name="Thamsborg S."/>
            <person name="Xia J."/>
            <person name="Xu P."/>
            <person name="Wang S."/>
            <person name="Scheerlinck J.P."/>
            <person name="Hofmann A."/>
            <person name="Sternberg P.W."/>
            <person name="Wang J."/>
            <person name="Gasser R.B."/>
        </authorList>
    </citation>
    <scope>NUCLEOTIDE SEQUENCE [LARGE SCALE GENOMIC DNA]</scope>
    <source>
        <strain evidence="9">DCEP-RM93M</strain>
    </source>
</reference>
<evidence type="ECO:0000256" key="3">
    <source>
        <dbReference type="ARBA" id="ARBA00022737"/>
    </source>
</evidence>
<keyword evidence="4 5" id="KW-1015">Disulfide bond</keyword>
<accession>A0A085MF93</accession>
<evidence type="ECO:0000313" key="9">
    <source>
        <dbReference type="EMBL" id="KFD55889.1"/>
    </source>
</evidence>
<gene>
    <name evidence="9" type="ORF">M513_03328</name>
</gene>
<feature type="signal peptide" evidence="7">
    <location>
        <begin position="1"/>
        <end position="25"/>
    </location>
</feature>
<dbReference type="Proteomes" id="UP000030764">
    <property type="component" value="Unassembled WGS sequence"/>
</dbReference>
<evidence type="ECO:0000313" key="10">
    <source>
        <dbReference type="Proteomes" id="UP000030764"/>
    </source>
</evidence>
<dbReference type="GO" id="GO:0005509">
    <property type="term" value="F:calcium ion binding"/>
    <property type="evidence" value="ECO:0007669"/>
    <property type="project" value="InterPro"/>
</dbReference>
<evidence type="ECO:0000256" key="1">
    <source>
        <dbReference type="ARBA" id="ARBA00022536"/>
    </source>
</evidence>
<dbReference type="PROSITE" id="PS50026">
    <property type="entry name" value="EGF_3"/>
    <property type="match status" value="2"/>
</dbReference>
<dbReference type="SUPFAM" id="SSF57196">
    <property type="entry name" value="EGF/Laminin"/>
    <property type="match status" value="2"/>
</dbReference>
<dbReference type="InterPro" id="IPR000152">
    <property type="entry name" value="EGF-type_Asp/Asn_hydroxyl_site"/>
</dbReference>
<name>A0A085MF93_9BILA</name>
<evidence type="ECO:0000256" key="5">
    <source>
        <dbReference type="PROSITE-ProRule" id="PRU00076"/>
    </source>
</evidence>
<dbReference type="PROSITE" id="PS00022">
    <property type="entry name" value="EGF_1"/>
    <property type="match status" value="2"/>
</dbReference>
<protein>
    <recommendedName>
        <fullName evidence="8">EGF-like domain-containing protein</fullName>
    </recommendedName>
</protein>
<feature type="disulfide bond" evidence="5">
    <location>
        <begin position="221"/>
        <end position="230"/>
    </location>
</feature>
<feature type="domain" description="EGF-like" evidence="8">
    <location>
        <begin position="195"/>
        <end position="231"/>
    </location>
</feature>
<dbReference type="Pfam" id="PF00008">
    <property type="entry name" value="EGF"/>
    <property type="match status" value="1"/>
</dbReference>
<dbReference type="Pfam" id="PF12661">
    <property type="entry name" value="hEGF"/>
    <property type="match status" value="1"/>
</dbReference>
<feature type="domain" description="EGF-like" evidence="8">
    <location>
        <begin position="234"/>
        <end position="270"/>
    </location>
</feature>
<evidence type="ECO:0000256" key="7">
    <source>
        <dbReference type="SAM" id="SignalP"/>
    </source>
</evidence>
<dbReference type="PANTHER" id="PTHR12916">
    <property type="entry name" value="CYTOCHROME C OXIDASE POLYPEPTIDE VIC-2"/>
    <property type="match status" value="1"/>
</dbReference>
<dbReference type="SMART" id="SM00179">
    <property type="entry name" value="EGF_CA"/>
    <property type="match status" value="2"/>
</dbReference>
<dbReference type="PANTHER" id="PTHR12916:SF4">
    <property type="entry name" value="UNINFLATABLE, ISOFORM C"/>
    <property type="match status" value="1"/>
</dbReference>
<evidence type="ECO:0000256" key="2">
    <source>
        <dbReference type="ARBA" id="ARBA00022729"/>
    </source>
</evidence>
<keyword evidence="6" id="KW-1133">Transmembrane helix</keyword>
<feature type="chain" id="PRO_5001795202" description="EGF-like domain-containing protein" evidence="7">
    <location>
        <begin position="26"/>
        <end position="289"/>
    </location>
</feature>
<dbReference type="Gene3D" id="2.10.25.10">
    <property type="entry name" value="Laminin"/>
    <property type="match status" value="2"/>
</dbReference>
<evidence type="ECO:0000259" key="8">
    <source>
        <dbReference type="PROSITE" id="PS50026"/>
    </source>
</evidence>
<comment type="caution">
    <text evidence="5">Lacks conserved residue(s) required for the propagation of feature annotation.</text>
</comment>
<sequence>MCKRLREIAFLFVLFSWWSSSPTTALCPHELNWTSTTGFERDNGCINLHLLEADKDYLFDDLVKTCQDKFGPSAVLADFEDTATVGNVIHGGKIVYILEKNSANFTALWADFTDTALRERQFAVADCSMIGKKLPLCIVTHKGSKKCFSCSSPMPKEYTNGTSYGCFTDNINKCKVKNEKCECEDGYEGEFCQKVKGQCSKDVCKNNGYCIPMPNSFKCICPAGITGVNCETDYQNECESVDCSGRGTCKDLANDFECHCESPYNGTMCELLLLVLFLVNLCVRFTFIF</sequence>
<feature type="transmembrane region" description="Helical" evidence="6">
    <location>
        <begin position="271"/>
        <end position="288"/>
    </location>
</feature>
<keyword evidence="6" id="KW-0472">Membrane</keyword>
<organism evidence="9 10">
    <name type="scientific">Trichuris suis</name>
    <name type="common">pig whipworm</name>
    <dbReference type="NCBI Taxonomy" id="68888"/>
    <lineage>
        <taxon>Eukaryota</taxon>
        <taxon>Metazoa</taxon>
        <taxon>Ecdysozoa</taxon>
        <taxon>Nematoda</taxon>
        <taxon>Enoplea</taxon>
        <taxon>Dorylaimia</taxon>
        <taxon>Trichinellida</taxon>
        <taxon>Trichuridae</taxon>
        <taxon>Trichuris</taxon>
    </lineage>
</organism>
<dbReference type="InterPro" id="IPR001881">
    <property type="entry name" value="EGF-like_Ca-bd_dom"/>
</dbReference>
<dbReference type="CDD" id="cd00054">
    <property type="entry name" value="EGF_CA"/>
    <property type="match status" value="2"/>
</dbReference>
<proteinExistence type="predicted"/>
<keyword evidence="10" id="KW-1185">Reference proteome</keyword>
<keyword evidence="2 7" id="KW-0732">Signal</keyword>
<dbReference type="AlphaFoldDB" id="A0A085MF93"/>
<dbReference type="InterPro" id="IPR013032">
    <property type="entry name" value="EGF-like_CS"/>
</dbReference>
<evidence type="ECO:0000256" key="4">
    <source>
        <dbReference type="ARBA" id="ARBA00023157"/>
    </source>
</evidence>
<dbReference type="InterPro" id="IPR000742">
    <property type="entry name" value="EGF"/>
</dbReference>
<evidence type="ECO:0000256" key="6">
    <source>
        <dbReference type="SAM" id="Phobius"/>
    </source>
</evidence>